<dbReference type="PRINTS" id="PR00081">
    <property type="entry name" value="GDHRDH"/>
</dbReference>
<dbReference type="RefSeq" id="WP_142550877.1">
    <property type="nucleotide sequence ID" value="NZ_VIFX01000004.1"/>
</dbReference>
<dbReference type="PANTHER" id="PTHR43157:SF31">
    <property type="entry name" value="PHOSPHATIDYLINOSITOL-GLYCAN BIOSYNTHESIS CLASS F PROTEIN"/>
    <property type="match status" value="1"/>
</dbReference>
<organism evidence="2 3">
    <name type="scientific">Mycolicibacterium hodleri</name>
    <dbReference type="NCBI Taxonomy" id="49897"/>
    <lineage>
        <taxon>Bacteria</taxon>
        <taxon>Bacillati</taxon>
        <taxon>Actinomycetota</taxon>
        <taxon>Actinomycetes</taxon>
        <taxon>Mycobacteriales</taxon>
        <taxon>Mycobacteriaceae</taxon>
        <taxon>Mycolicibacterium</taxon>
    </lineage>
</organism>
<keyword evidence="3" id="KW-1185">Reference proteome</keyword>
<evidence type="ECO:0000313" key="2">
    <source>
        <dbReference type="EMBL" id="TQR87831.1"/>
    </source>
</evidence>
<dbReference type="AlphaFoldDB" id="A0A544W6G1"/>
<dbReference type="EMBL" id="VIFX01000004">
    <property type="protein sequence ID" value="TQR87831.1"/>
    <property type="molecule type" value="Genomic_DNA"/>
</dbReference>
<evidence type="ECO:0000313" key="3">
    <source>
        <dbReference type="Proteomes" id="UP000315759"/>
    </source>
</evidence>
<dbReference type="PANTHER" id="PTHR43157">
    <property type="entry name" value="PHOSPHATIDYLINOSITOL-GLYCAN BIOSYNTHESIS CLASS F PROTEIN-RELATED"/>
    <property type="match status" value="1"/>
</dbReference>
<sequence length="298" mass="31658">MSNWTTANIGDQSGRIAVITGANTGLGYETAAALAANDAHVVLAVRNVEKGKQAAARIGGDVSVVELDLTSLASVRTAADELKSRFDHLDLLINNAGVMTTPKSTTADGFELQFGTNHLGHFAFTGLVLDHVADVPGARVVTVSSNGHKMLADIHFDDLQWERSYSRMRAYSQSKLANLLFTYELQRRLADGHAAVAVAAHPGFSSTELARNLPNVMQPVVSAFSPLLGQSAAMGALPTLRAATDPGVLGGQYFGPDGFGEQRGYPKVVASSEKSHDLALQRKLWTVSEELTGVTFPV</sequence>
<dbReference type="Proteomes" id="UP000315759">
    <property type="component" value="Unassembled WGS sequence"/>
</dbReference>
<dbReference type="CDD" id="cd05327">
    <property type="entry name" value="retinol-DH_like_SDR_c_like"/>
    <property type="match status" value="1"/>
</dbReference>
<dbReference type="InterPro" id="IPR036291">
    <property type="entry name" value="NAD(P)-bd_dom_sf"/>
</dbReference>
<gene>
    <name evidence="2" type="ORF">D8S82_04265</name>
</gene>
<dbReference type="SUPFAM" id="SSF51735">
    <property type="entry name" value="NAD(P)-binding Rossmann-fold domains"/>
    <property type="match status" value="1"/>
</dbReference>
<dbReference type="GO" id="GO:0016491">
    <property type="term" value="F:oxidoreductase activity"/>
    <property type="evidence" value="ECO:0007669"/>
    <property type="project" value="UniProtKB-KW"/>
</dbReference>
<accession>A0A544W6G1</accession>
<dbReference type="NCBIfam" id="NF004846">
    <property type="entry name" value="PRK06197.1"/>
    <property type="match status" value="1"/>
</dbReference>
<dbReference type="InterPro" id="IPR002347">
    <property type="entry name" value="SDR_fam"/>
</dbReference>
<dbReference type="Gene3D" id="3.40.50.720">
    <property type="entry name" value="NAD(P)-binding Rossmann-like Domain"/>
    <property type="match status" value="1"/>
</dbReference>
<dbReference type="FunFam" id="3.40.50.720:FF:000399">
    <property type="entry name" value="Probable oxidoreductase"/>
    <property type="match status" value="1"/>
</dbReference>
<evidence type="ECO:0000256" key="1">
    <source>
        <dbReference type="ARBA" id="ARBA00023002"/>
    </source>
</evidence>
<dbReference type="Pfam" id="PF00106">
    <property type="entry name" value="adh_short"/>
    <property type="match status" value="1"/>
</dbReference>
<name>A0A544W6G1_9MYCO</name>
<proteinExistence type="predicted"/>
<comment type="caution">
    <text evidence="2">The sequence shown here is derived from an EMBL/GenBank/DDBJ whole genome shotgun (WGS) entry which is preliminary data.</text>
</comment>
<protein>
    <submittedName>
        <fullName evidence="2">SDR family NAD(P)-dependent oxidoreductase</fullName>
    </submittedName>
</protein>
<keyword evidence="1" id="KW-0560">Oxidoreductase</keyword>
<reference evidence="2 3" key="1">
    <citation type="submission" date="2018-10" db="EMBL/GenBank/DDBJ databases">
        <title>Draft genome of Mycobacterium hodleri strain B.</title>
        <authorList>
            <person name="Amande T.J."/>
            <person name="Mcgenity T.J."/>
        </authorList>
    </citation>
    <scope>NUCLEOTIDE SEQUENCE [LARGE SCALE GENOMIC DNA]</scope>
    <source>
        <strain evidence="2 3">B</strain>
    </source>
</reference>